<feature type="transmembrane region" description="Helical" evidence="3">
    <location>
        <begin position="205"/>
        <end position="225"/>
    </location>
</feature>
<name>A0A9N8EQ28_9STRA</name>
<feature type="compositionally biased region" description="Polar residues" evidence="2">
    <location>
        <begin position="23"/>
        <end position="43"/>
    </location>
</feature>
<feature type="transmembrane region" description="Helical" evidence="3">
    <location>
        <begin position="302"/>
        <end position="323"/>
    </location>
</feature>
<protein>
    <submittedName>
        <fullName evidence="4">Uncharacterized protein</fullName>
    </submittedName>
</protein>
<feature type="transmembrane region" description="Helical" evidence="3">
    <location>
        <begin position="348"/>
        <end position="369"/>
    </location>
</feature>
<organism evidence="4 5">
    <name type="scientific">Seminavis robusta</name>
    <dbReference type="NCBI Taxonomy" id="568900"/>
    <lineage>
        <taxon>Eukaryota</taxon>
        <taxon>Sar</taxon>
        <taxon>Stramenopiles</taxon>
        <taxon>Ochrophyta</taxon>
        <taxon>Bacillariophyta</taxon>
        <taxon>Bacillariophyceae</taxon>
        <taxon>Bacillariophycidae</taxon>
        <taxon>Naviculales</taxon>
        <taxon>Naviculaceae</taxon>
        <taxon>Seminavis</taxon>
    </lineage>
</organism>
<keyword evidence="3" id="KW-1133">Transmembrane helix</keyword>
<reference evidence="4" key="1">
    <citation type="submission" date="2020-06" db="EMBL/GenBank/DDBJ databases">
        <authorList>
            <consortium name="Plant Systems Biology data submission"/>
        </authorList>
    </citation>
    <scope>NUCLEOTIDE SEQUENCE</scope>
    <source>
        <strain evidence="4">D6</strain>
    </source>
</reference>
<keyword evidence="5" id="KW-1185">Reference proteome</keyword>
<evidence type="ECO:0000313" key="5">
    <source>
        <dbReference type="Proteomes" id="UP001153069"/>
    </source>
</evidence>
<gene>
    <name evidence="4" type="ORF">SEMRO_1370_G267030.1</name>
</gene>
<proteinExistence type="predicted"/>
<evidence type="ECO:0000313" key="4">
    <source>
        <dbReference type="EMBL" id="CAB9523049.1"/>
    </source>
</evidence>
<keyword evidence="3" id="KW-0812">Transmembrane</keyword>
<sequence length="1047" mass="116986">MDIPSSQCEGNREQLRQALIQGFQDTTPAERNNVKPQAASNKKTLFEPRNGGLFALSTDAQEGEDESSDSAEVATPPESDHEDNTETNRRMRRDSLFVVGAATETVPLADVDAVEGMFRKASAVATFVWLVLVAATLLLYYLKPEGITLVDDYDDDGTDRLVARTGTLVLLVSTTLQMTPVIMMRVRSSPHFQQPHHQEYQDTSVSGIMVAALTILMISLVTNALLGWGPRAVLIDPMTGSRVFMFRWCEWIPLSGLMTLLSESADLSTKKDAWKYPIRVSIFQVLSTACGIIMPLCQSSAQWNFVMFVSCALFAALFPRVSARRKAFFQTPRGRTVLEREYYDRRRFAYGLMSCCAFFWSNLVAMYFVNAAIHFFYPPGHWLRFPALAMACDTFADILAKVVYTRILVEGHLIVFASDLRMVRKLNELKQLMSMLWISSSDVIVISTRHSKNRNATMLSPSFLALVGAKPPTIHSNSTNEVSASSSSNELKQSLALVLETDHGRVKSAYYVDTGSISGEPYPERIDQSKIPLAYEDLENSAVLQALRITNAAWSSRHSDEPLRALSITHSDETRDDTKVMCEMKVSRHTEETAVAIVRDVTERYRRFEAESRAHEEQIARQRDMHTANRFTRHEVKNGLLSGIELCRTLGQSLKELQKILQHNGCGTDYLDALKQSSAHLDEMAMKSLMDLDGTLHGVLETVLAEVMAREVVHGVYKPRLEELDVPSTLVSGLGMNKDRIPIIIEGGSMPKLLMDAQLVGHIHRNAVSNALKYGAQGGLVKTFVGFDVSKKEFRMEVTNEPGEGHATLLGMGAAASEFVFAQGVRLQPHMKGQTEKLDSSGDGAWIMQKCASTMKGMCHIHFTEGSTRFTFECPAVPVAPNSQPMHTDFVVPDNVWAIGIDDSKIQRKLMTRIFGHVGVPTSRQLLLGETPEDVIEFESTLNNLMEQNPGDKFLVIVDEHLDYDNVACNQHDGIYSGSLIMKRAIEHMPKAYLSRSLILMRSANDSAVDIALYTQRTHGYFPKAIMQKNRTRQILAPLWQERFAEE</sequence>
<comment type="caution">
    <text evidence="4">The sequence shown here is derived from an EMBL/GenBank/DDBJ whole genome shotgun (WGS) entry which is preliminary data.</text>
</comment>
<keyword evidence="1" id="KW-0175">Coiled coil</keyword>
<feature type="compositionally biased region" description="Basic and acidic residues" evidence="2">
    <location>
        <begin position="78"/>
        <end position="92"/>
    </location>
</feature>
<feature type="transmembrane region" description="Helical" evidence="3">
    <location>
        <begin position="162"/>
        <end position="184"/>
    </location>
</feature>
<dbReference type="SUPFAM" id="SSF55874">
    <property type="entry name" value="ATPase domain of HSP90 chaperone/DNA topoisomerase II/histidine kinase"/>
    <property type="match status" value="1"/>
</dbReference>
<dbReference type="InterPro" id="IPR036890">
    <property type="entry name" value="HATPase_C_sf"/>
</dbReference>
<dbReference type="EMBL" id="CAICTM010001368">
    <property type="protein sequence ID" value="CAB9523049.1"/>
    <property type="molecule type" value="Genomic_DNA"/>
</dbReference>
<dbReference type="Gene3D" id="3.30.565.10">
    <property type="entry name" value="Histidine kinase-like ATPase, C-terminal domain"/>
    <property type="match status" value="1"/>
</dbReference>
<evidence type="ECO:0000256" key="2">
    <source>
        <dbReference type="SAM" id="MobiDB-lite"/>
    </source>
</evidence>
<dbReference type="OrthoDB" id="45772at2759"/>
<keyword evidence="3" id="KW-0472">Membrane</keyword>
<evidence type="ECO:0000256" key="3">
    <source>
        <dbReference type="SAM" id="Phobius"/>
    </source>
</evidence>
<dbReference type="Proteomes" id="UP001153069">
    <property type="component" value="Unassembled WGS sequence"/>
</dbReference>
<accession>A0A9N8EQ28</accession>
<evidence type="ECO:0000256" key="1">
    <source>
        <dbReference type="SAM" id="Coils"/>
    </source>
</evidence>
<feature type="coiled-coil region" evidence="1">
    <location>
        <begin position="598"/>
        <end position="625"/>
    </location>
</feature>
<feature type="region of interest" description="Disordered" evidence="2">
    <location>
        <begin position="1"/>
        <end position="92"/>
    </location>
</feature>
<feature type="transmembrane region" description="Helical" evidence="3">
    <location>
        <begin position="123"/>
        <end position="142"/>
    </location>
</feature>
<dbReference type="AlphaFoldDB" id="A0A9N8EQ28"/>